<keyword evidence="9" id="KW-1185">Reference proteome</keyword>
<dbReference type="GO" id="GO:0034246">
    <property type="term" value="F:mitochondrial transcription factor activity"/>
    <property type="evidence" value="ECO:0007669"/>
    <property type="project" value="TreeGrafter"/>
</dbReference>
<dbReference type="Proteomes" id="UP001172155">
    <property type="component" value="Unassembled WGS sequence"/>
</dbReference>
<evidence type="ECO:0000256" key="3">
    <source>
        <dbReference type="ARBA" id="ARBA00022603"/>
    </source>
</evidence>
<evidence type="ECO:0000256" key="1">
    <source>
        <dbReference type="ARBA" id="ARBA00004173"/>
    </source>
</evidence>
<dbReference type="GO" id="GO:0005759">
    <property type="term" value="C:mitochondrial matrix"/>
    <property type="evidence" value="ECO:0007669"/>
    <property type="project" value="TreeGrafter"/>
</dbReference>
<dbReference type="PANTHER" id="PTHR11727:SF17">
    <property type="entry name" value="DIMETHYLADENOSINE TRANSFERASE 1, MITOCHONDRIAL"/>
    <property type="match status" value="1"/>
</dbReference>
<keyword evidence="3" id="KW-0489">Methyltransferase</keyword>
<protein>
    <recommendedName>
        <fullName evidence="2">Mitochondrial transcription factor 1</fullName>
    </recommendedName>
</protein>
<gene>
    <name evidence="8" type="ORF">B0T18DRAFT_128962</name>
</gene>
<accession>A0AA40F3G6</accession>
<name>A0AA40F3G6_9PEZI</name>
<evidence type="ECO:0000256" key="4">
    <source>
        <dbReference type="ARBA" id="ARBA00022679"/>
    </source>
</evidence>
<dbReference type="InterPro" id="IPR029063">
    <property type="entry name" value="SAM-dependent_MTases_sf"/>
</dbReference>
<comment type="caution">
    <text evidence="8">The sequence shown here is derived from an EMBL/GenBank/DDBJ whole genome shotgun (WGS) entry which is preliminary data.</text>
</comment>
<dbReference type="GO" id="GO:0032259">
    <property type="term" value="P:methylation"/>
    <property type="evidence" value="ECO:0007669"/>
    <property type="project" value="UniProtKB-KW"/>
</dbReference>
<evidence type="ECO:0000256" key="7">
    <source>
        <dbReference type="ARBA" id="ARBA00024915"/>
    </source>
</evidence>
<dbReference type="GO" id="GO:0006391">
    <property type="term" value="P:transcription initiation at mitochondrial promoter"/>
    <property type="evidence" value="ECO:0007669"/>
    <property type="project" value="TreeGrafter"/>
</dbReference>
<comment type="function">
    <text evidence="7">Mitochondrial transcription factor that confers selective promoter recognition on the core subunit of the yeast mitochondrial RNA polymerase. Interacts with DNA in a non-specific manner.</text>
</comment>
<sequence length="592" mass="66654">MFPIRSHARRHLLSLPGALARRGYRTPTVLRREVLTAPNAVAKQLDASLVWKPPKERKGAKPMVRADKTRVNITGDALCDDIAAYLGDSLLRHRGCDLIDMYPGAGVWSRKLHDVLQPRSHILLEPDAALYTPFLESLLARPGTRLVPKAGIVWSNLNAVLSPEFLPHQTPRPWAPDIPPERNDTLLVTMNLANFPARRFLNFESIASLVLFQLLSSMRAGSLFQRYGLVRLLIWTTPEDGARLLPRVIQSRNRAAIDAELNTEWVREVVGLNNTLEATGRFAYNRDKNIDVEGTARVVARMRAQGLVTPPGRESDLLREVLDMGGAVSAAADQAPSWRFSDEEERLELVEAYQAGKVKADPAMLRRYRNLQNYHQWKLNRSSAFFSTDAERRAIVGLYRAGSPDAAAREAAWIETLDGQDRKLREQYQLYRDNLHVFNQDPPVLVWDRRLYEPLLGRPDEFFPNVPLALLDIQPRATHPLLRDMGRHSGHAGDYFELILRCLQQSGTQGPSRALDHIAPGCSDAVIPLCPSLRDPDVGGSPMGGYGEVSCRSLNERQMMEILQAWMEWPLKPSYAQLVGRLTDSDEPEEDE</sequence>
<evidence type="ECO:0000256" key="6">
    <source>
        <dbReference type="ARBA" id="ARBA00022884"/>
    </source>
</evidence>
<evidence type="ECO:0000256" key="2">
    <source>
        <dbReference type="ARBA" id="ARBA00013836"/>
    </source>
</evidence>
<dbReference type="AlphaFoldDB" id="A0AA40F3G6"/>
<organism evidence="8 9">
    <name type="scientific">Schizothecium vesticola</name>
    <dbReference type="NCBI Taxonomy" id="314040"/>
    <lineage>
        <taxon>Eukaryota</taxon>
        <taxon>Fungi</taxon>
        <taxon>Dikarya</taxon>
        <taxon>Ascomycota</taxon>
        <taxon>Pezizomycotina</taxon>
        <taxon>Sordariomycetes</taxon>
        <taxon>Sordariomycetidae</taxon>
        <taxon>Sordariales</taxon>
        <taxon>Schizotheciaceae</taxon>
        <taxon>Schizothecium</taxon>
    </lineage>
</organism>
<keyword evidence="4" id="KW-0808">Transferase</keyword>
<proteinExistence type="predicted"/>
<dbReference type="GO" id="GO:0034245">
    <property type="term" value="C:mitochondrial DNA-directed RNA polymerase complex"/>
    <property type="evidence" value="ECO:0007669"/>
    <property type="project" value="TreeGrafter"/>
</dbReference>
<dbReference type="GO" id="GO:0008168">
    <property type="term" value="F:methyltransferase activity"/>
    <property type="evidence" value="ECO:0007669"/>
    <property type="project" value="UniProtKB-KW"/>
</dbReference>
<keyword evidence="6" id="KW-0694">RNA-binding</keyword>
<reference evidence="8" key="1">
    <citation type="submission" date="2023-06" db="EMBL/GenBank/DDBJ databases">
        <title>Genome-scale phylogeny and comparative genomics of the fungal order Sordariales.</title>
        <authorList>
            <consortium name="Lawrence Berkeley National Laboratory"/>
            <person name="Hensen N."/>
            <person name="Bonometti L."/>
            <person name="Westerberg I."/>
            <person name="Brannstrom I.O."/>
            <person name="Guillou S."/>
            <person name="Cros-Aarteil S."/>
            <person name="Calhoun S."/>
            <person name="Haridas S."/>
            <person name="Kuo A."/>
            <person name="Mondo S."/>
            <person name="Pangilinan J."/>
            <person name="Riley R."/>
            <person name="LaButti K."/>
            <person name="Andreopoulos B."/>
            <person name="Lipzen A."/>
            <person name="Chen C."/>
            <person name="Yanf M."/>
            <person name="Daum C."/>
            <person name="Ng V."/>
            <person name="Clum A."/>
            <person name="Steindorff A."/>
            <person name="Ohm R."/>
            <person name="Martin F."/>
            <person name="Silar P."/>
            <person name="Natvig D."/>
            <person name="Lalanne C."/>
            <person name="Gautier V."/>
            <person name="Ament-velasquez S.L."/>
            <person name="Kruys A."/>
            <person name="Hutchinson M.I."/>
            <person name="Powell A.J."/>
            <person name="Barry K."/>
            <person name="Miller A.N."/>
            <person name="Grigoriev I.V."/>
            <person name="Debuchy R."/>
            <person name="Gladieux P."/>
            <person name="Thoren M.H."/>
            <person name="Johannesson H."/>
        </authorList>
    </citation>
    <scope>NUCLEOTIDE SEQUENCE</scope>
    <source>
        <strain evidence="8">SMH3187-1</strain>
    </source>
</reference>
<dbReference type="InterPro" id="IPR023165">
    <property type="entry name" value="rRNA_Ade_diMease-like_C"/>
</dbReference>
<dbReference type="EMBL" id="JAUKUD010000003">
    <property type="protein sequence ID" value="KAK0750499.1"/>
    <property type="molecule type" value="Genomic_DNA"/>
</dbReference>
<evidence type="ECO:0000313" key="8">
    <source>
        <dbReference type="EMBL" id="KAK0750499.1"/>
    </source>
</evidence>
<evidence type="ECO:0000313" key="9">
    <source>
        <dbReference type="Proteomes" id="UP001172155"/>
    </source>
</evidence>
<dbReference type="SUPFAM" id="SSF53335">
    <property type="entry name" value="S-adenosyl-L-methionine-dependent methyltransferases"/>
    <property type="match status" value="1"/>
</dbReference>
<dbReference type="PANTHER" id="PTHR11727">
    <property type="entry name" value="DIMETHYLADENOSINE TRANSFERASE"/>
    <property type="match status" value="1"/>
</dbReference>
<dbReference type="GO" id="GO:0003723">
    <property type="term" value="F:RNA binding"/>
    <property type="evidence" value="ECO:0007669"/>
    <property type="project" value="UniProtKB-KW"/>
</dbReference>
<evidence type="ECO:0000256" key="5">
    <source>
        <dbReference type="ARBA" id="ARBA00022691"/>
    </source>
</evidence>
<dbReference type="InterPro" id="IPR001737">
    <property type="entry name" value="KsgA/Erm"/>
</dbReference>
<comment type="subcellular location">
    <subcellularLocation>
        <location evidence="1">Mitochondrion</location>
    </subcellularLocation>
</comment>
<dbReference type="Gene3D" id="1.10.8.100">
    <property type="entry name" value="Ribosomal RNA adenine dimethylase-like, domain 2"/>
    <property type="match status" value="1"/>
</dbReference>
<keyword evidence="5" id="KW-0949">S-adenosyl-L-methionine</keyword>
<dbReference type="Gene3D" id="3.40.50.150">
    <property type="entry name" value="Vaccinia Virus protein VP39"/>
    <property type="match status" value="1"/>
</dbReference>